<dbReference type="InterPro" id="IPR018247">
    <property type="entry name" value="EF_Hand_1_Ca_BS"/>
</dbReference>
<evidence type="ECO:0000256" key="1">
    <source>
        <dbReference type="SAM" id="MobiDB-lite"/>
    </source>
</evidence>
<dbReference type="PANTHER" id="PTHR37467">
    <property type="entry name" value="EXPORTED CALCIUM-BINDING GLYCOPROTEIN-RELATED"/>
    <property type="match status" value="1"/>
</dbReference>
<proteinExistence type="predicted"/>
<feature type="region of interest" description="Disordered" evidence="1">
    <location>
        <begin position="1871"/>
        <end position="1893"/>
    </location>
</feature>
<feature type="compositionally biased region" description="Polar residues" evidence="1">
    <location>
        <begin position="1"/>
        <end position="11"/>
    </location>
</feature>
<dbReference type="SUPFAM" id="SSF47473">
    <property type="entry name" value="EF-hand"/>
    <property type="match status" value="1"/>
</dbReference>
<accession>Q9P9A8</accession>
<sequence length="1893" mass="209383">MSQFPTISPVSNVHPKDTTGEKPPTTDTDGDGIPDVHENIFEEWVNFSAVDGRFVSMEGMDKDDASDANFDTDRDGLNNTEEYCWPYPANCNDPGFSRGLTGFLDENGDRLYLDPRLSDTDGDGMPDGFEAAMCARAGGFDIVTLRYICPYFDPLNNSDMTDDPDEDGFDVNRDGFISVAEQYTSPEEYRFGSPSNFTTELDGLWCAATLPQGSVITQWPFINTGVNASFQNLLPACTTNTTSVVGEDLWLGTDPLLEDSDRYSWDGFSIRPLYPSFGDGMPDGWEVHFGLDPLNRSNALLDIDADGWDVNRDGVVSIDVSRTETALALGESLSNLEEFYIHNDEGNTVMSGLKEIQIGLNDSSYYNYPLTFNAVEDSMAIMHHDVRSILVEDSIAYVLTRYGMTVLDYELETTQDYWFPQGFTGYEAIFVESENGPHSVAIATSHGMHVAAIQVDGFLEPTDSWSSSEATELFAITQLAIDGSSQQLIALGSNGDGAVYEVTTGGLISQTFDLGVNLKATLSESQVTVTEITHGSVPGGGLVLYVGTERGLMTLESATGRDDATPSWRFFFDPNPSEISNRIDDLRTLNLGASGNPAEVQALYLDGPNEDNPTVLWIGTPSGLHRLNLEINDMTYGGLLEHPGGNADELSKTNNIHSILPTGDEIIVGSSAGLWVLAGNHLDVYGLQTQSQLPGELASLATLEKNGETYVLAGAAPGRFANLELIDPGANDSDSDGMPDGWEIAYGLDPTDPWDALLDGDVDGLDLNQDGSLDRLWTNLEEYRYIARSDDGYNSTLPNQSDSDLDGLLDGSEYFGYYLEETNFDCYYNPQLIYLCDETLGEQARTLYTASNALDIGTDPTVMDTDGDGMPDGWEIEHRRWIGNSFNGGNNWSLDPTRAEDAGWDADQDGLANLCEYEWSLVRLAGIAGDLFEDYGESSESAATWSVPDPNLFDSDGDTLPDGWEADGQCAWSPLRTGVNPMNGSDAFENPDGDGYDVNKNGVLEPSEMFVNYLEYHLSTDLFLNNQTLSGIELPSGFHTDLFDNISNYGLPEATFAERASGAILATQISLEKGSCDPFKADSDEDGMPDGWEIWFARWNILDDDWTLNPLQPSDRWLDADDDGMTNWEEYNLIDSSFSETNSNRSSPQWFVTTLGSAYAFQQWPSASTTQSFGAFISEEQYNLTGPTGDPNNVDTDGDGIIDGLELLFTSWNLSAQTWTLNPVVSGDGTFDSDNDGLVDLQEFALATSNPENGISAPVDAPLMHLDGDVQQPTKKAQRVFQMLISKDSRGKRLLDDFNAWQSGEPPNVFISLLLGMTDPTNPDTDDDGMYDGFEYWFTSWDLNENRWGLNPLIETDVNLDSDGDSYDCNRDGTIDLDERFSNLREWESRTWGKYLNRSSVPASVGIVDFGEDAMNAYVEEQGLSLLQARQSLIDDFRAKGPESVSRMDMINTFNENNFNRTLVGVADPTHPDSDSDGIPDGWEYCYALYGMDNPTTANHWAANPLNPWDVNYDGDSDGWYGRTAFDIPAVQGDWDTRAFTPSSQVIQPGIGSLPFTNWMEWDNETRPDLNDSDKDSEAYVTTVSNGQVTEHYKDFNLTDGREVFKYGTNPSDNDTDGDMIPDWYEYAKAWNETNDNYSSYLKIKVVWIDPATGGVCDTSTNSCLPLSLDAGTLQRPDLDFAWFTMDPRDAIDANYDPDQDGNWDCSGAGCAYEPYTNFQEYFAITTESLSSPNAVRLSGLTFEGQVVQEGWQLRALLLGVGQWDEGVRNYLKMDKSQSNDFRYAYLVDDNDAEFLVQDTTNHVIQCAGNITDSWEIYYTGAPNTAPVRSVGEHELGWYLLDYNNDHVAEGTDPTNWDTDGDWMVDWFEVNDDEQDGSRGESSPIRYDSRQTT</sequence>
<dbReference type="PANTHER" id="PTHR37467:SF1">
    <property type="entry name" value="EXPORTED CALCIUM-BINDING GLYCOPROTEIN"/>
    <property type="match status" value="1"/>
</dbReference>
<evidence type="ECO:0000313" key="2">
    <source>
        <dbReference type="EMBL" id="AAF97209.1"/>
    </source>
</evidence>
<organism evidence="2">
    <name type="scientific">uncultured marine group II euryarchaeote 37F11</name>
    <dbReference type="NCBI Taxonomy" id="133822"/>
    <lineage>
        <taxon>Archaea</taxon>
        <taxon>Methanobacteriati</taxon>
        <taxon>Thermoplasmatota</taxon>
        <taxon>Candidatus Poseidoniia</taxon>
        <taxon>Candidatus Poseidoniales</taxon>
        <taxon>environmental samples</taxon>
    </lineage>
</organism>
<feature type="compositionally biased region" description="Low complexity" evidence="1">
    <location>
        <begin position="21"/>
        <end position="33"/>
    </location>
</feature>
<dbReference type="PROSITE" id="PS00018">
    <property type="entry name" value="EF_HAND_1"/>
    <property type="match status" value="1"/>
</dbReference>
<protein>
    <submittedName>
        <fullName evidence="2">Giant membrane protein</fullName>
    </submittedName>
</protein>
<reference evidence="2" key="1">
    <citation type="journal article" date="2000" name="Environ. Microbiol.">
        <title>Construction and analysis of bacterial artificial chromosome libraries from a marine microbial assemblage.</title>
        <authorList>
            <person name="Beja O."/>
            <person name="Suzuki M.T."/>
            <person name="Koonin E.V."/>
            <person name="Aravind L."/>
            <person name="Hadd A."/>
            <person name="Nguyen L.P."/>
            <person name="Villacorta R."/>
            <person name="Amjadi M."/>
            <person name="Garrigues C."/>
            <person name="Jovanovich S.B."/>
            <person name="Feldman R.A."/>
            <person name="Delong E.F."/>
        </authorList>
    </citation>
    <scope>NUCLEOTIDE SEQUENCE</scope>
</reference>
<name>Q9P9A8_9ARCH</name>
<dbReference type="InterPro" id="IPR053180">
    <property type="entry name" value="Ca-binding_acidic-repeat"/>
</dbReference>
<dbReference type="InterPro" id="IPR011992">
    <property type="entry name" value="EF-hand-dom_pair"/>
</dbReference>
<dbReference type="EMBL" id="AF268611">
    <property type="protein sequence ID" value="AAF97209.1"/>
    <property type="molecule type" value="Genomic_DNA"/>
</dbReference>
<feature type="region of interest" description="Disordered" evidence="1">
    <location>
        <begin position="1"/>
        <end position="35"/>
    </location>
</feature>